<dbReference type="RefSeq" id="WP_184373166.1">
    <property type="nucleotide sequence ID" value="NZ_JACHDO010000002.1"/>
</dbReference>
<reference evidence="1 2" key="1">
    <citation type="submission" date="2020-08" db="EMBL/GenBank/DDBJ databases">
        <title>Sequencing the genomes of 1000 actinobacteria strains.</title>
        <authorList>
            <person name="Klenk H.-P."/>
        </authorList>
    </citation>
    <scope>NUCLEOTIDE SEQUENCE [LARGE SCALE GENOMIC DNA]</scope>
    <source>
        <strain evidence="1 2">DSM 44598</strain>
    </source>
</reference>
<sequence>MMRFPKKKRALEGSGPRWWLWRLAAEAARTLLAVIRTLLWLWRESGDGPGGR</sequence>
<protein>
    <submittedName>
        <fullName evidence="1">Uncharacterized protein</fullName>
    </submittedName>
</protein>
<evidence type="ECO:0000313" key="1">
    <source>
        <dbReference type="EMBL" id="MBB5495787.1"/>
    </source>
</evidence>
<dbReference type="EMBL" id="JACHDO010000002">
    <property type="protein sequence ID" value="MBB5495787.1"/>
    <property type="molecule type" value="Genomic_DNA"/>
</dbReference>
<evidence type="ECO:0000313" key="2">
    <source>
        <dbReference type="Proteomes" id="UP000579647"/>
    </source>
</evidence>
<gene>
    <name evidence="1" type="ORF">HNR07_007006</name>
</gene>
<organism evidence="1 2">
    <name type="scientific">Nocardiopsis metallicus</name>
    <dbReference type="NCBI Taxonomy" id="179819"/>
    <lineage>
        <taxon>Bacteria</taxon>
        <taxon>Bacillati</taxon>
        <taxon>Actinomycetota</taxon>
        <taxon>Actinomycetes</taxon>
        <taxon>Streptosporangiales</taxon>
        <taxon>Nocardiopsidaceae</taxon>
        <taxon>Nocardiopsis</taxon>
    </lineage>
</organism>
<proteinExistence type="predicted"/>
<keyword evidence="2" id="KW-1185">Reference proteome</keyword>
<accession>A0A840WW93</accession>
<dbReference type="AlphaFoldDB" id="A0A840WW93"/>
<dbReference type="Proteomes" id="UP000579647">
    <property type="component" value="Unassembled WGS sequence"/>
</dbReference>
<name>A0A840WW93_9ACTN</name>
<comment type="caution">
    <text evidence="1">The sequence shown here is derived from an EMBL/GenBank/DDBJ whole genome shotgun (WGS) entry which is preliminary data.</text>
</comment>